<evidence type="ECO:0000256" key="4">
    <source>
        <dbReference type="ARBA" id="ARBA00022833"/>
    </source>
</evidence>
<dbReference type="OrthoDB" id="9802248at2"/>
<organism evidence="6 7">
    <name type="scientific">Eubacterium ruminantium</name>
    <dbReference type="NCBI Taxonomy" id="42322"/>
    <lineage>
        <taxon>Bacteria</taxon>
        <taxon>Bacillati</taxon>
        <taxon>Bacillota</taxon>
        <taxon>Clostridia</taxon>
        <taxon>Eubacteriales</taxon>
        <taxon>Eubacteriaceae</taxon>
        <taxon>Eubacterium</taxon>
    </lineage>
</organism>
<dbReference type="GO" id="GO:0016787">
    <property type="term" value="F:hydrolase activity"/>
    <property type="evidence" value="ECO:0007669"/>
    <property type="project" value="UniProtKB-KW"/>
</dbReference>
<dbReference type="Proteomes" id="UP000189857">
    <property type="component" value="Unassembled WGS sequence"/>
</dbReference>
<comment type="cofactor">
    <cofactor evidence="1">
        <name>Zn(2+)</name>
        <dbReference type="ChEBI" id="CHEBI:29105"/>
    </cofactor>
</comment>
<dbReference type="Gene3D" id="3.60.15.10">
    <property type="entry name" value="Ribonuclease Z/Hydroxyacylglutathione hydrolase-like"/>
    <property type="match status" value="1"/>
</dbReference>
<evidence type="ECO:0000259" key="5">
    <source>
        <dbReference type="SMART" id="SM00849"/>
    </source>
</evidence>
<gene>
    <name evidence="6" type="ORF">SAMN02745110_00351</name>
</gene>
<dbReference type="InterPro" id="IPR051453">
    <property type="entry name" value="MBL_Glyoxalase_II"/>
</dbReference>
<dbReference type="SUPFAM" id="SSF56281">
    <property type="entry name" value="Metallo-hydrolase/oxidoreductase"/>
    <property type="match status" value="1"/>
</dbReference>
<accession>A0A1T4KFW8</accession>
<dbReference type="Pfam" id="PF00753">
    <property type="entry name" value="Lactamase_B"/>
    <property type="match status" value="1"/>
</dbReference>
<proteinExistence type="predicted"/>
<dbReference type="PANTHER" id="PTHR46233">
    <property type="entry name" value="HYDROXYACYLGLUTATHIONE HYDROLASE GLOC"/>
    <property type="match status" value="1"/>
</dbReference>
<name>A0A1T4KFW8_9FIRM</name>
<evidence type="ECO:0000256" key="1">
    <source>
        <dbReference type="ARBA" id="ARBA00001947"/>
    </source>
</evidence>
<dbReference type="InterPro" id="IPR036866">
    <property type="entry name" value="RibonucZ/Hydroxyglut_hydro"/>
</dbReference>
<evidence type="ECO:0000313" key="6">
    <source>
        <dbReference type="EMBL" id="SJZ41265.1"/>
    </source>
</evidence>
<dbReference type="InterPro" id="IPR001279">
    <property type="entry name" value="Metallo-B-lactamas"/>
</dbReference>
<keyword evidence="3" id="KW-0378">Hydrolase</keyword>
<dbReference type="PANTHER" id="PTHR46233:SF3">
    <property type="entry name" value="HYDROXYACYLGLUTATHIONE HYDROLASE GLOC"/>
    <property type="match status" value="1"/>
</dbReference>
<reference evidence="6 7" key="1">
    <citation type="submission" date="2017-02" db="EMBL/GenBank/DDBJ databases">
        <authorList>
            <person name="Peterson S.W."/>
        </authorList>
    </citation>
    <scope>NUCLEOTIDE SEQUENCE [LARGE SCALE GENOMIC DNA]</scope>
    <source>
        <strain evidence="6 7">ATCC 17233</strain>
    </source>
</reference>
<dbReference type="RefSeq" id="WP_078786028.1">
    <property type="nucleotide sequence ID" value="NZ_FMTO01000003.1"/>
</dbReference>
<evidence type="ECO:0000256" key="2">
    <source>
        <dbReference type="ARBA" id="ARBA00022723"/>
    </source>
</evidence>
<feature type="domain" description="Metallo-beta-lactamase" evidence="5">
    <location>
        <begin position="15"/>
        <end position="195"/>
    </location>
</feature>
<dbReference type="SMART" id="SM00849">
    <property type="entry name" value="Lactamase_B"/>
    <property type="match status" value="1"/>
</dbReference>
<evidence type="ECO:0000313" key="7">
    <source>
        <dbReference type="Proteomes" id="UP000189857"/>
    </source>
</evidence>
<dbReference type="AlphaFoldDB" id="A0A1T4KFW8"/>
<keyword evidence="2" id="KW-0479">Metal-binding</keyword>
<keyword evidence="4" id="KW-0862">Zinc</keyword>
<keyword evidence="7" id="KW-1185">Reference proteome</keyword>
<dbReference type="GO" id="GO:0046872">
    <property type="term" value="F:metal ion binding"/>
    <property type="evidence" value="ECO:0007669"/>
    <property type="project" value="UniProtKB-KW"/>
</dbReference>
<protein>
    <submittedName>
        <fullName evidence="6">Glyoxylase, beta-lactamase superfamily II</fullName>
    </submittedName>
</protein>
<dbReference type="EMBL" id="FUXA01000004">
    <property type="protein sequence ID" value="SJZ41265.1"/>
    <property type="molecule type" value="Genomic_DNA"/>
</dbReference>
<evidence type="ECO:0000256" key="3">
    <source>
        <dbReference type="ARBA" id="ARBA00022801"/>
    </source>
</evidence>
<dbReference type="CDD" id="cd06262">
    <property type="entry name" value="metallo-hydrolase-like_MBL-fold"/>
    <property type="match status" value="1"/>
</dbReference>
<sequence length="211" mass="23156">MQNLIVVTNVLGDLATNCYTVVNTATREAIIIDPAANAEFLLEMIKNQQYKLTKIFLTHGHFDHILGIEGIKKAYPDVPVVIGKNDEDILATPAANLSMMFSGDPVALKADETVNDNDVVEILGTKVKCIEVPGHTKGGMCFYFEENKMLFAGDTLFAGSIGRSDFPTGDGEALVRNIKEKLLVLPEDTVVYPGHNNRTTIGREKVDNWCL</sequence>